<dbReference type="AlphaFoldDB" id="Q752J1"/>
<dbReference type="STRING" id="284811.Q752J1"/>
<keyword evidence="3 6" id="KW-0963">Cytoplasm</keyword>
<keyword evidence="4 6" id="KW-0009">Actin-binding</keyword>
<keyword evidence="8" id="KW-1185">Reference proteome</keyword>
<reference evidence="8" key="2">
    <citation type="journal article" date="2013" name="G3 (Bethesda)">
        <title>Genomes of Ashbya fungi isolated from insects reveal four mating-type loci, numerous translocations, lack of transposons, and distinct gene duplications.</title>
        <authorList>
            <person name="Dietrich F.S."/>
            <person name="Voegeli S."/>
            <person name="Kuo S."/>
            <person name="Philippsen P."/>
        </authorList>
    </citation>
    <scope>GENOME REANNOTATION</scope>
    <source>
        <strain evidence="8">ATCC 10895 / CBS 109.51 / FGSC 9923 / NRRL Y-1056</strain>
    </source>
</reference>
<dbReference type="KEGG" id="ago:AGOS_AFR584C"/>
<evidence type="ECO:0000256" key="1">
    <source>
        <dbReference type="ARBA" id="ARBA00004245"/>
    </source>
</evidence>
<evidence type="ECO:0000313" key="8">
    <source>
        <dbReference type="Proteomes" id="UP000000591"/>
    </source>
</evidence>
<dbReference type="HOGENOM" id="CLU_094365_1_0_1"/>
<comment type="function">
    <text evidence="6">Functions as component of the Arp2/3 complex which is involved in regulation of actin polymerization and together with an activating nucleation-promoting factor (NPF) mediates the formation of branched actin networks.</text>
</comment>
<dbReference type="EMBL" id="AE016819">
    <property type="protein sequence ID" value="AAS53955.1"/>
    <property type="molecule type" value="Genomic_DNA"/>
</dbReference>
<protein>
    <recommendedName>
        <fullName evidence="6">Actin-related protein 2/3 complex subunit 3</fullName>
    </recommendedName>
</protein>
<dbReference type="OrthoDB" id="200404at2759"/>
<evidence type="ECO:0000256" key="2">
    <source>
        <dbReference type="ARBA" id="ARBA00010856"/>
    </source>
</evidence>
<evidence type="ECO:0000256" key="4">
    <source>
        <dbReference type="ARBA" id="ARBA00023203"/>
    </source>
</evidence>
<dbReference type="Pfam" id="PF04062">
    <property type="entry name" value="P21-Arc"/>
    <property type="match status" value="1"/>
</dbReference>
<dbReference type="RefSeq" id="NP_986131.1">
    <property type="nucleotide sequence ID" value="NM_212267.1"/>
</dbReference>
<evidence type="ECO:0000256" key="5">
    <source>
        <dbReference type="ARBA" id="ARBA00023212"/>
    </source>
</evidence>
<dbReference type="Proteomes" id="UP000000591">
    <property type="component" value="Chromosome VI"/>
</dbReference>
<comment type="subunit">
    <text evidence="6">Component of the Arp2/3 complex.</text>
</comment>
<dbReference type="GO" id="GO:0005885">
    <property type="term" value="C:Arp2/3 protein complex"/>
    <property type="evidence" value="ECO:0000318"/>
    <property type="project" value="GO_Central"/>
</dbReference>
<comment type="similarity">
    <text evidence="2 6">Belongs to the ARPC3 family.</text>
</comment>
<comment type="subcellular location">
    <subcellularLocation>
        <location evidence="1 6">Cytoplasm</location>
        <location evidence="1 6">Cytoskeleton</location>
    </subcellularLocation>
</comment>
<sequence length="185" mass="20854">MFLERGTVTEMPAYNSTFVGDGHDRLVGNFVLLPLNTRFRGPAYAANSDYDIVDECLDLFRANSFFKNFEIKSPADRVLVYGILFTNSCLGQLRPGMSYNEAVKALTNLALDSFTLPGTVGFPLNNVYSVPVEDGAQMELLKGYLQQLRQELATRLLDRVYGAEKAQPSKFWLAFTRRKFMNKAL</sequence>
<dbReference type="SUPFAM" id="SSF69060">
    <property type="entry name" value="Arp2/3 complex 21 kDa subunit ARPC3"/>
    <property type="match status" value="1"/>
</dbReference>
<evidence type="ECO:0000256" key="3">
    <source>
        <dbReference type="ARBA" id="ARBA00022490"/>
    </source>
</evidence>
<dbReference type="FunCoup" id="Q752J1">
    <property type="interactions" value="1019"/>
</dbReference>
<organism evidence="7 8">
    <name type="scientific">Eremothecium gossypii (strain ATCC 10895 / CBS 109.51 / FGSC 9923 / NRRL Y-1056)</name>
    <name type="common">Yeast</name>
    <name type="synonym">Ashbya gossypii</name>
    <dbReference type="NCBI Taxonomy" id="284811"/>
    <lineage>
        <taxon>Eukaryota</taxon>
        <taxon>Fungi</taxon>
        <taxon>Dikarya</taxon>
        <taxon>Ascomycota</taxon>
        <taxon>Saccharomycotina</taxon>
        <taxon>Saccharomycetes</taxon>
        <taxon>Saccharomycetales</taxon>
        <taxon>Saccharomycetaceae</taxon>
        <taxon>Eremothecium</taxon>
    </lineage>
</organism>
<dbReference type="PANTHER" id="PTHR12391">
    <property type="entry name" value="ARP2/3 COMPLEX 21 KD SUBUNIT"/>
    <property type="match status" value="1"/>
</dbReference>
<evidence type="ECO:0000313" key="7">
    <source>
        <dbReference type="EMBL" id="AAS53955.1"/>
    </source>
</evidence>
<dbReference type="GO" id="GO:0034314">
    <property type="term" value="P:Arp2/3 complex-mediated actin nucleation"/>
    <property type="evidence" value="ECO:0000318"/>
    <property type="project" value="GO_Central"/>
</dbReference>
<dbReference type="PIRSF" id="PIRSF016315">
    <property type="entry name" value="ARP2/3_P21-Arc"/>
    <property type="match status" value="1"/>
</dbReference>
<accession>Q752J1</accession>
<dbReference type="InterPro" id="IPR036753">
    <property type="entry name" value="ARPC3_sf"/>
</dbReference>
<dbReference type="GeneID" id="4622414"/>
<dbReference type="GO" id="GO:0003779">
    <property type="term" value="F:actin binding"/>
    <property type="evidence" value="ECO:0007669"/>
    <property type="project" value="UniProtKB-KW"/>
</dbReference>
<gene>
    <name evidence="7" type="ORF">AGOS_AFR584C</name>
</gene>
<dbReference type="InParanoid" id="Q752J1"/>
<evidence type="ECO:0000256" key="6">
    <source>
        <dbReference type="PIRNR" id="PIRNR016315"/>
    </source>
</evidence>
<dbReference type="FunFam" id="1.10.1760.10:FF:000002">
    <property type="entry name" value="Actin-related protein 2/3 complex subunit 3"/>
    <property type="match status" value="1"/>
</dbReference>
<dbReference type="eggNOG" id="KOG3155">
    <property type="taxonomic scope" value="Eukaryota"/>
</dbReference>
<keyword evidence="5 6" id="KW-0206">Cytoskeleton</keyword>
<reference evidence="7 8" key="1">
    <citation type="journal article" date="2004" name="Science">
        <title>The Ashbya gossypii genome as a tool for mapping the ancient Saccharomyces cerevisiae genome.</title>
        <authorList>
            <person name="Dietrich F.S."/>
            <person name="Voegeli S."/>
            <person name="Brachat S."/>
            <person name="Lerch A."/>
            <person name="Gates K."/>
            <person name="Steiner S."/>
            <person name="Mohr C."/>
            <person name="Pohlmann R."/>
            <person name="Luedi P."/>
            <person name="Choi S."/>
            <person name="Wing R.A."/>
            <person name="Flavier A."/>
            <person name="Gaffney T.D."/>
            <person name="Philippsen P."/>
        </authorList>
    </citation>
    <scope>NUCLEOTIDE SEQUENCE [LARGE SCALE GENOMIC DNA]</scope>
    <source>
        <strain evidence="8">ATCC 10895 / CBS 109.51 / FGSC 9923 / NRRL Y-1056</strain>
    </source>
</reference>
<dbReference type="InterPro" id="IPR007204">
    <property type="entry name" value="ARPC3"/>
</dbReference>
<dbReference type="GO" id="GO:0030833">
    <property type="term" value="P:regulation of actin filament polymerization"/>
    <property type="evidence" value="ECO:0007669"/>
    <property type="project" value="InterPro"/>
</dbReference>
<name>Q752J1_EREGS</name>
<dbReference type="OMA" id="TPSKWWL"/>
<proteinExistence type="inferred from homology"/>
<dbReference type="Gene3D" id="1.10.1760.10">
    <property type="entry name" value="Actin-related protein 2/3 complex subunit 3"/>
    <property type="match status" value="1"/>
</dbReference>